<evidence type="ECO:0000256" key="3">
    <source>
        <dbReference type="ARBA" id="ARBA00022989"/>
    </source>
</evidence>
<organism evidence="6">
    <name type="scientific">Strombidium sp</name>
    <dbReference type="NCBI Taxonomy" id="181122"/>
    <lineage>
        <taxon>Eukaryota</taxon>
        <taxon>Sar</taxon>
        <taxon>Alveolata</taxon>
        <taxon>Ciliophora</taxon>
        <taxon>Intramacronucleata</taxon>
        <taxon>Spirotrichea</taxon>
        <taxon>Oligotrichia</taxon>
        <taxon>Strombidiidae</taxon>
        <taxon>Strombidium</taxon>
    </lineage>
</organism>
<evidence type="ECO:0000256" key="1">
    <source>
        <dbReference type="ARBA" id="ARBA00004141"/>
    </source>
</evidence>
<evidence type="ECO:0000256" key="4">
    <source>
        <dbReference type="ARBA" id="ARBA00023136"/>
    </source>
</evidence>
<dbReference type="AlphaFoldDB" id="A0A7T0M4K2"/>
<dbReference type="Pfam" id="PF00146">
    <property type="entry name" value="NADHdh"/>
    <property type="match status" value="1"/>
</dbReference>
<dbReference type="GO" id="GO:0016020">
    <property type="term" value="C:membrane"/>
    <property type="evidence" value="ECO:0007669"/>
    <property type="project" value="UniProtKB-SubCell"/>
</dbReference>
<keyword evidence="2 5" id="KW-0812">Transmembrane</keyword>
<evidence type="ECO:0000256" key="2">
    <source>
        <dbReference type="ARBA" id="ARBA00022692"/>
    </source>
</evidence>
<feature type="transmembrane region" description="Helical" evidence="5">
    <location>
        <begin position="20"/>
        <end position="49"/>
    </location>
</feature>
<gene>
    <name evidence="6" type="primary">nad1_b</name>
</gene>
<keyword evidence="3 5" id="KW-1133">Transmembrane helix</keyword>
<protein>
    <submittedName>
        <fullName evidence="6">NADH dehydrogenase subunit 1b</fullName>
    </submittedName>
</protein>
<evidence type="ECO:0000313" key="6">
    <source>
        <dbReference type="EMBL" id="QPL15900.1"/>
    </source>
</evidence>
<reference evidence="6" key="1">
    <citation type="submission" date="2020-05" db="EMBL/GenBank/DDBJ databases">
        <title>Characterization and comparative analysis of mitochondrial genomes of the highly differentiated ciliated protists shed light on the diversity and evolution of the linear molecular architecture.</title>
        <authorList>
            <person name="Zhang T."/>
            <person name="Li C."/>
            <person name="Zhang X."/>
            <person name="Wang C."/>
            <person name="Roger A.J."/>
            <person name="Song W."/>
            <person name="Gao F."/>
        </authorList>
    </citation>
    <scope>NUCLEOTIDE SEQUENCE</scope>
</reference>
<accession>A0A7T0M4K2</accession>
<proteinExistence type="predicted"/>
<sequence length="111" mass="13355">MDFILNYEILFWNSYINPFLIKWNFCVCIDYLWSILGLISNFCILNLYLKQTSINALIFAVKYFILISLLVFVRGGIPRYRYDFLTKIGWIKLLSLTLSFFIIFYFTLILF</sequence>
<dbReference type="EMBL" id="MT471315">
    <property type="protein sequence ID" value="QPL15900.1"/>
    <property type="molecule type" value="Genomic_DNA"/>
</dbReference>
<keyword evidence="4 5" id="KW-0472">Membrane</keyword>
<evidence type="ECO:0000256" key="5">
    <source>
        <dbReference type="SAM" id="Phobius"/>
    </source>
</evidence>
<comment type="subcellular location">
    <subcellularLocation>
        <location evidence="1">Membrane</location>
        <topology evidence="1">Multi-pass membrane protein</topology>
    </subcellularLocation>
</comment>
<feature type="transmembrane region" description="Helical" evidence="5">
    <location>
        <begin position="56"/>
        <end position="77"/>
    </location>
</feature>
<geneLocation type="mitochondrion" evidence="6"/>
<name>A0A7T0M4K2_9SPIT</name>
<keyword evidence="6" id="KW-0496">Mitochondrion</keyword>
<feature type="transmembrane region" description="Helical" evidence="5">
    <location>
        <begin position="89"/>
        <end position="110"/>
    </location>
</feature>
<dbReference type="InterPro" id="IPR001694">
    <property type="entry name" value="NADH_UbQ_OxRdtase_su1/FPO"/>
</dbReference>